<dbReference type="Proteomes" id="UP001054252">
    <property type="component" value="Unassembled WGS sequence"/>
</dbReference>
<accession>A0AAV5HQF4</accession>
<dbReference type="EMBL" id="BPVZ01000003">
    <property type="protein sequence ID" value="GKU88925.1"/>
    <property type="molecule type" value="Genomic_DNA"/>
</dbReference>
<sequence>MKLVQTVQVACAWKWKRNEEVGRSVELGDDGQRWGTRMGDEPGSVTRRRLAGVGARLAVGGRAGSRNRDDAKDTKSLSEPSDLENWSYGRSD</sequence>
<name>A0AAV5HQF4_9ROSI</name>
<proteinExistence type="predicted"/>
<dbReference type="AlphaFoldDB" id="A0AAV5HQF4"/>
<evidence type="ECO:0000313" key="2">
    <source>
        <dbReference type="EMBL" id="GKU88925.1"/>
    </source>
</evidence>
<evidence type="ECO:0000313" key="3">
    <source>
        <dbReference type="Proteomes" id="UP001054252"/>
    </source>
</evidence>
<evidence type="ECO:0000256" key="1">
    <source>
        <dbReference type="SAM" id="MobiDB-lite"/>
    </source>
</evidence>
<comment type="caution">
    <text evidence="2">The sequence shown here is derived from an EMBL/GenBank/DDBJ whole genome shotgun (WGS) entry which is preliminary data.</text>
</comment>
<keyword evidence="3" id="KW-1185">Reference proteome</keyword>
<gene>
    <name evidence="2" type="ORF">SLEP1_g3134</name>
</gene>
<feature type="region of interest" description="Disordered" evidence="1">
    <location>
        <begin position="56"/>
        <end position="92"/>
    </location>
</feature>
<organism evidence="2 3">
    <name type="scientific">Rubroshorea leprosula</name>
    <dbReference type="NCBI Taxonomy" id="152421"/>
    <lineage>
        <taxon>Eukaryota</taxon>
        <taxon>Viridiplantae</taxon>
        <taxon>Streptophyta</taxon>
        <taxon>Embryophyta</taxon>
        <taxon>Tracheophyta</taxon>
        <taxon>Spermatophyta</taxon>
        <taxon>Magnoliopsida</taxon>
        <taxon>eudicotyledons</taxon>
        <taxon>Gunneridae</taxon>
        <taxon>Pentapetalae</taxon>
        <taxon>rosids</taxon>
        <taxon>malvids</taxon>
        <taxon>Malvales</taxon>
        <taxon>Dipterocarpaceae</taxon>
        <taxon>Rubroshorea</taxon>
    </lineage>
</organism>
<feature type="compositionally biased region" description="Basic and acidic residues" evidence="1">
    <location>
        <begin position="66"/>
        <end position="76"/>
    </location>
</feature>
<protein>
    <submittedName>
        <fullName evidence="2">Uncharacterized protein</fullName>
    </submittedName>
</protein>
<reference evidence="2 3" key="1">
    <citation type="journal article" date="2021" name="Commun. Biol.">
        <title>The genome of Shorea leprosula (Dipterocarpaceae) highlights the ecological relevance of drought in aseasonal tropical rainforests.</title>
        <authorList>
            <person name="Ng K.K.S."/>
            <person name="Kobayashi M.J."/>
            <person name="Fawcett J.A."/>
            <person name="Hatakeyama M."/>
            <person name="Paape T."/>
            <person name="Ng C.H."/>
            <person name="Ang C.C."/>
            <person name="Tnah L.H."/>
            <person name="Lee C.T."/>
            <person name="Nishiyama T."/>
            <person name="Sese J."/>
            <person name="O'Brien M.J."/>
            <person name="Copetti D."/>
            <person name="Mohd Noor M.I."/>
            <person name="Ong R.C."/>
            <person name="Putra M."/>
            <person name="Sireger I.Z."/>
            <person name="Indrioko S."/>
            <person name="Kosugi Y."/>
            <person name="Izuno A."/>
            <person name="Isagi Y."/>
            <person name="Lee S.L."/>
            <person name="Shimizu K.K."/>
        </authorList>
    </citation>
    <scope>NUCLEOTIDE SEQUENCE [LARGE SCALE GENOMIC DNA]</scope>
    <source>
        <strain evidence="2">214</strain>
    </source>
</reference>